<dbReference type="InterPro" id="IPR007436">
    <property type="entry name" value="DUF485"/>
</dbReference>
<dbReference type="EMBL" id="JAAVJD010000055">
    <property type="protein sequence ID" value="NJQ05873.1"/>
    <property type="molecule type" value="Genomic_DNA"/>
</dbReference>
<name>A0A7X6D0N0_9ACTN</name>
<organism evidence="2 3">
    <name type="scientific">Streptomyces lonarensis</name>
    <dbReference type="NCBI Taxonomy" id="700599"/>
    <lineage>
        <taxon>Bacteria</taxon>
        <taxon>Bacillati</taxon>
        <taxon>Actinomycetota</taxon>
        <taxon>Actinomycetes</taxon>
        <taxon>Kitasatosporales</taxon>
        <taxon>Streptomycetaceae</taxon>
        <taxon>Streptomyces</taxon>
    </lineage>
</organism>
<keyword evidence="1" id="KW-1133">Transmembrane helix</keyword>
<dbReference type="PANTHER" id="PTHR38441">
    <property type="entry name" value="INTEGRAL MEMBRANE PROTEIN-RELATED"/>
    <property type="match status" value="1"/>
</dbReference>
<dbReference type="Proteomes" id="UP000578686">
    <property type="component" value="Unassembled WGS sequence"/>
</dbReference>
<feature type="transmembrane region" description="Helical" evidence="1">
    <location>
        <begin position="38"/>
        <end position="63"/>
    </location>
</feature>
<dbReference type="Pfam" id="PF04341">
    <property type="entry name" value="DUF485"/>
    <property type="match status" value="1"/>
</dbReference>
<comment type="caution">
    <text evidence="2">The sequence shown here is derived from an EMBL/GenBank/DDBJ whole genome shotgun (WGS) entry which is preliminary data.</text>
</comment>
<dbReference type="RefSeq" id="WP_167969336.1">
    <property type="nucleotide sequence ID" value="NZ_BHZG01000615.1"/>
</dbReference>
<sequence length="121" mass="13621">MTTQPTTTEAGEPPEPDLKARSVVMHSDARFLELRSRLLRFVVPATIAFLCWYLLYVVMSAFARDVMSTQLVGPLNLALLFGLLQFVSTFGIAVAYARYANRRLDPLSERLRTELVNGEAR</sequence>
<evidence type="ECO:0000313" key="3">
    <source>
        <dbReference type="Proteomes" id="UP000578686"/>
    </source>
</evidence>
<keyword evidence="1" id="KW-0812">Transmembrane</keyword>
<evidence type="ECO:0000256" key="1">
    <source>
        <dbReference type="SAM" id="Phobius"/>
    </source>
</evidence>
<feature type="transmembrane region" description="Helical" evidence="1">
    <location>
        <begin position="75"/>
        <end position="97"/>
    </location>
</feature>
<evidence type="ECO:0000313" key="2">
    <source>
        <dbReference type="EMBL" id="NJQ05873.1"/>
    </source>
</evidence>
<reference evidence="2 3" key="1">
    <citation type="submission" date="2020-03" db="EMBL/GenBank/DDBJ databases">
        <title>Draft genome of Streptomyces sp. ventii, isolated from the Axial Seamount in the Pacific Ocean, and resequencing of the two type strains Streptomyces lonarensis strain NCL 716 and Streptomyces bohaiensis strain 11A07.</title>
        <authorList>
            <person name="Loughran R.M."/>
            <person name="Pfannmuller K.M."/>
            <person name="Wasson B.J."/>
            <person name="Deadmond M.C."/>
            <person name="Paddock B.E."/>
            <person name="Koyack M.J."/>
            <person name="Gallegos D.A."/>
            <person name="Mitchell E.A."/>
            <person name="Ushijima B."/>
            <person name="Saw J.H."/>
            <person name="Mcphail K.L."/>
            <person name="Videau P."/>
        </authorList>
    </citation>
    <scope>NUCLEOTIDE SEQUENCE [LARGE SCALE GENOMIC DNA]</scope>
    <source>
        <strain evidence="2 3">NCL716</strain>
    </source>
</reference>
<keyword evidence="1" id="KW-0472">Membrane</keyword>
<accession>A0A7X6D0N0</accession>
<keyword evidence="3" id="KW-1185">Reference proteome</keyword>
<gene>
    <name evidence="2" type="ORF">HCN56_09860</name>
</gene>
<proteinExistence type="predicted"/>
<protein>
    <submittedName>
        <fullName evidence="2">DUF485 domain-containing protein</fullName>
    </submittedName>
</protein>
<dbReference type="PANTHER" id="PTHR38441:SF1">
    <property type="entry name" value="MEMBRANE PROTEIN"/>
    <property type="match status" value="1"/>
</dbReference>
<dbReference type="AlphaFoldDB" id="A0A7X6D0N0"/>